<accession>A0A4P6F8U0</accession>
<dbReference type="InterPro" id="IPR008930">
    <property type="entry name" value="Terpenoid_cyclase/PrenylTrfase"/>
</dbReference>
<organism evidence="1 2">
    <name type="scientific">Paenibacillus protaetiae</name>
    <dbReference type="NCBI Taxonomy" id="2509456"/>
    <lineage>
        <taxon>Bacteria</taxon>
        <taxon>Bacillati</taxon>
        <taxon>Bacillota</taxon>
        <taxon>Bacilli</taxon>
        <taxon>Bacillales</taxon>
        <taxon>Paenibacillaceae</taxon>
        <taxon>Paenibacillus</taxon>
    </lineage>
</organism>
<dbReference type="KEGG" id="pprt:ET464_11145"/>
<dbReference type="AlphaFoldDB" id="A0A4P6F8U0"/>
<reference evidence="1 2" key="1">
    <citation type="submission" date="2019-01" db="EMBL/GenBank/DDBJ databases">
        <title>Genome sequencing of strain FW100M-2.</title>
        <authorList>
            <person name="Heo J."/>
            <person name="Kim S.-J."/>
            <person name="Kim J.-S."/>
            <person name="Hong S.-B."/>
            <person name="Kwon S.-W."/>
        </authorList>
    </citation>
    <scope>NUCLEOTIDE SEQUENCE [LARGE SCALE GENOMIC DNA]</scope>
    <source>
        <strain evidence="1 2">FW100M-2</strain>
    </source>
</reference>
<protein>
    <submittedName>
        <fullName evidence="1">Uncharacterized protein</fullName>
    </submittedName>
</protein>
<dbReference type="Gene3D" id="1.50.10.20">
    <property type="match status" value="1"/>
</dbReference>
<dbReference type="RefSeq" id="WP_129440883.1">
    <property type="nucleotide sequence ID" value="NZ_CP035492.1"/>
</dbReference>
<gene>
    <name evidence="1" type="ORF">ET464_11145</name>
</gene>
<dbReference type="SUPFAM" id="SSF48239">
    <property type="entry name" value="Terpenoid cyclases/Protein prenyltransferases"/>
    <property type="match status" value="1"/>
</dbReference>
<name>A0A4P6F8U0_9BACL</name>
<dbReference type="OrthoDB" id="411361at2"/>
<keyword evidence="2" id="KW-1185">Reference proteome</keyword>
<dbReference type="Proteomes" id="UP000293568">
    <property type="component" value="Chromosome"/>
</dbReference>
<sequence>MKLNKGFIWLIMVSLFISIGSTNIHTAFADEADGTQILSGQSSAGSRTELEQNPVVEQARQQLQSSLAYMVKTVANPVFGTGSGEWTILSLARAGYEVPANYYDSYYANVEQAVTQLMATYNGKLHSTKSTEHSRAILGLTSIGKDVADVAGFNLLTALADFDYVLKQGLNGPVFALIALDSHNYDIPQADGVNQTTRDKLIDKILEYNRTTANAAGWTLFGSKPDVDMTAMTIQSLAPYYTTRTDVKEAVDRALVWLSDNQSAAGDYLSNCESTAQVVLALASLGIDPGTDPRFMKNGKSAVDGMLIYAVPAGGFKHTATGGVNGMATDQGTYALVAYDRFLNGGTNLYDMTDVELEGEPLRSSQNSRAMTARLLSNRLPTRITALR</sequence>
<evidence type="ECO:0000313" key="1">
    <source>
        <dbReference type="EMBL" id="QAY66868.1"/>
    </source>
</evidence>
<proteinExistence type="predicted"/>
<dbReference type="EMBL" id="CP035492">
    <property type="protein sequence ID" value="QAY66868.1"/>
    <property type="molecule type" value="Genomic_DNA"/>
</dbReference>
<evidence type="ECO:0000313" key="2">
    <source>
        <dbReference type="Proteomes" id="UP000293568"/>
    </source>
</evidence>